<evidence type="ECO:0000313" key="1">
    <source>
        <dbReference type="EMBL" id="AKP52946.1"/>
    </source>
</evidence>
<dbReference type="OrthoDB" id="9865300at2"/>
<sequence length="124" mass="14370">MPDHHLTPHPKASASLIHRVKLWLFTLIRLTYLLSYNGTACISSKFQTKPTGQEKMPIMAYHVFSNYGNFYTMLSQEARGHARERGSVGPCREEFSAGLIFLCFVSFHLRKRNEEVKRFFAEEN</sequence>
<dbReference type="KEGG" id="camu:CA2015_3567"/>
<dbReference type="AlphaFoldDB" id="A0A0H4PEP2"/>
<organism evidence="1 2">
    <name type="scientific">Cyclobacterium amurskyense</name>
    <dbReference type="NCBI Taxonomy" id="320787"/>
    <lineage>
        <taxon>Bacteria</taxon>
        <taxon>Pseudomonadati</taxon>
        <taxon>Bacteroidota</taxon>
        <taxon>Cytophagia</taxon>
        <taxon>Cytophagales</taxon>
        <taxon>Cyclobacteriaceae</taxon>
        <taxon>Cyclobacterium</taxon>
    </lineage>
</organism>
<keyword evidence="2" id="KW-1185">Reference proteome</keyword>
<gene>
    <name evidence="1" type="ORF">CA2015_3567</name>
</gene>
<protein>
    <submittedName>
        <fullName evidence="1">Uncharacterized protein</fullName>
    </submittedName>
</protein>
<proteinExistence type="predicted"/>
<dbReference type="RefSeq" id="WP_048643112.1">
    <property type="nucleotide sequence ID" value="NZ_CP012040.1"/>
</dbReference>
<reference evidence="1 2" key="1">
    <citation type="submission" date="2015-07" db="EMBL/GenBank/DDBJ databases">
        <authorList>
            <person name="Kim K.M."/>
        </authorList>
    </citation>
    <scope>NUCLEOTIDE SEQUENCE [LARGE SCALE GENOMIC DNA]</scope>
    <source>
        <strain evidence="1 2">KCTC 12363</strain>
    </source>
</reference>
<dbReference type="Proteomes" id="UP000036520">
    <property type="component" value="Chromosome"/>
</dbReference>
<dbReference type="EMBL" id="CP012040">
    <property type="protein sequence ID" value="AKP52946.1"/>
    <property type="molecule type" value="Genomic_DNA"/>
</dbReference>
<name>A0A0H4PEP2_9BACT</name>
<evidence type="ECO:0000313" key="2">
    <source>
        <dbReference type="Proteomes" id="UP000036520"/>
    </source>
</evidence>
<accession>A0A0H4PEP2</accession>